<proteinExistence type="predicted"/>
<accession>A0A0S2K9A5</accession>
<dbReference type="InterPro" id="IPR007842">
    <property type="entry name" value="HEPN_dom"/>
</dbReference>
<organism evidence="2 3">
    <name type="scientific">Pseudohongiella spirulinae</name>
    <dbReference type="NCBI Taxonomy" id="1249552"/>
    <lineage>
        <taxon>Bacteria</taxon>
        <taxon>Pseudomonadati</taxon>
        <taxon>Pseudomonadota</taxon>
        <taxon>Gammaproteobacteria</taxon>
        <taxon>Pseudomonadales</taxon>
        <taxon>Pseudohongiellaceae</taxon>
        <taxon>Pseudohongiella</taxon>
    </lineage>
</organism>
<reference evidence="2 3" key="1">
    <citation type="submission" date="2015-11" db="EMBL/GenBank/DDBJ databases">
        <authorList>
            <person name="Zhang Y."/>
            <person name="Guo Z."/>
        </authorList>
    </citation>
    <scope>NUCLEOTIDE SEQUENCE [LARGE SCALE GENOMIC DNA]</scope>
    <source>
        <strain evidence="2 3">KCTC 32221</strain>
    </source>
</reference>
<dbReference type="KEGG" id="pspi:PS2015_214"/>
<keyword evidence="3" id="KW-1185">Reference proteome</keyword>
<evidence type="ECO:0000313" key="2">
    <source>
        <dbReference type="EMBL" id="ALO44908.1"/>
    </source>
</evidence>
<dbReference type="OrthoDB" id="1492594at2"/>
<sequence>MTQIKGAKITMDEHRLLLAKVQSQQFQAAFERCWNLNREFDLAPEYILGMPALMCAALSIEIGLKSLLIESGTRPKKEHNLRLLLNALPPAIKAAIVDEVKAKYPDFQSQIANAEKAFVTWRYFYESEEHIEVNILFVGALGAADQKQLNLKWEEFSK</sequence>
<name>A0A0S2K9A5_9GAMM</name>
<dbReference type="Proteomes" id="UP000065641">
    <property type="component" value="Chromosome"/>
</dbReference>
<dbReference type="Pfam" id="PF05168">
    <property type="entry name" value="HEPN"/>
    <property type="match status" value="1"/>
</dbReference>
<evidence type="ECO:0000313" key="3">
    <source>
        <dbReference type="Proteomes" id="UP000065641"/>
    </source>
</evidence>
<dbReference type="STRING" id="1249552.PS2015_214"/>
<gene>
    <name evidence="2" type="ORF">PS2015_214</name>
</gene>
<dbReference type="AlphaFoldDB" id="A0A0S2K9A5"/>
<dbReference type="EMBL" id="CP013189">
    <property type="protein sequence ID" value="ALO44908.1"/>
    <property type="molecule type" value="Genomic_DNA"/>
</dbReference>
<feature type="domain" description="HEPN" evidence="1">
    <location>
        <begin position="56"/>
        <end position="128"/>
    </location>
</feature>
<evidence type="ECO:0000259" key="1">
    <source>
        <dbReference type="Pfam" id="PF05168"/>
    </source>
</evidence>
<protein>
    <recommendedName>
        <fullName evidence="1">HEPN domain-containing protein</fullName>
    </recommendedName>
</protein>